<feature type="region of interest" description="Disordered" evidence="1">
    <location>
        <begin position="207"/>
        <end position="231"/>
    </location>
</feature>
<dbReference type="EMBL" id="JACHJC010000001">
    <property type="protein sequence ID" value="MBB5111466.1"/>
    <property type="molecule type" value="Genomic_DNA"/>
</dbReference>
<proteinExistence type="predicted"/>
<organism evidence="2 3">
    <name type="scientific">Micromonospora echinospora</name>
    <name type="common">Micromonospora purpurea</name>
    <dbReference type="NCBI Taxonomy" id="1877"/>
    <lineage>
        <taxon>Bacteria</taxon>
        <taxon>Bacillati</taxon>
        <taxon>Actinomycetota</taxon>
        <taxon>Actinomycetes</taxon>
        <taxon>Micromonosporales</taxon>
        <taxon>Micromonosporaceae</taxon>
        <taxon>Micromonospora</taxon>
    </lineage>
</organism>
<evidence type="ECO:0000256" key="1">
    <source>
        <dbReference type="SAM" id="MobiDB-lite"/>
    </source>
</evidence>
<comment type="caution">
    <text evidence="2">The sequence shown here is derived from an EMBL/GenBank/DDBJ whole genome shotgun (WGS) entry which is preliminary data.</text>
</comment>
<evidence type="ECO:0000313" key="3">
    <source>
        <dbReference type="Proteomes" id="UP000618986"/>
    </source>
</evidence>
<protein>
    <submittedName>
        <fullName evidence="2">Uncharacterized protein</fullName>
    </submittedName>
</protein>
<feature type="region of interest" description="Disordered" evidence="1">
    <location>
        <begin position="120"/>
        <end position="149"/>
    </location>
</feature>
<evidence type="ECO:0000313" key="2">
    <source>
        <dbReference type="EMBL" id="MBB5111466.1"/>
    </source>
</evidence>
<feature type="compositionally biased region" description="Basic and acidic residues" evidence="1">
    <location>
        <begin position="222"/>
        <end position="231"/>
    </location>
</feature>
<feature type="compositionally biased region" description="Polar residues" evidence="1">
    <location>
        <begin position="133"/>
        <end position="145"/>
    </location>
</feature>
<name>A0ABR6M7V4_MICEC</name>
<keyword evidence="3" id="KW-1185">Reference proteome</keyword>
<accession>A0ABR6M7V4</accession>
<reference evidence="2 3" key="1">
    <citation type="submission" date="2020-08" db="EMBL/GenBank/DDBJ databases">
        <title>Sequencing the genomes of 1000 actinobacteria strains.</title>
        <authorList>
            <person name="Klenk H.-P."/>
        </authorList>
    </citation>
    <scope>NUCLEOTIDE SEQUENCE [LARGE SCALE GENOMIC DNA]</scope>
    <source>
        <strain evidence="2 3">DSM 43036</strain>
    </source>
</reference>
<dbReference type="Proteomes" id="UP000618986">
    <property type="component" value="Unassembled WGS sequence"/>
</dbReference>
<sequence length="231" mass="23919">MQRISVPLAVRPVAPTGEQKAPGWTEPWTVPVDGLVVRGALVVRFGVGLGVVRFGFGRGAGRAVAVCGDGSADRVVGRADGESVGVATFEGEPDEWAAGGGPALRAVADEAALIDAGFSSVAPPTAASPPPQQHSISTPPDTSTAFVPPESRRHQDCFGIGHDLCGDGLVTPHSLLAPSMIAIGQLARFASTLGDMGQQSVGMLSRPMKVRAQPTHRRSPIGRRDAARRTH</sequence>
<dbReference type="RefSeq" id="WP_184681870.1">
    <property type="nucleotide sequence ID" value="NZ_JACHJC010000001.1"/>
</dbReference>
<gene>
    <name evidence="2" type="ORF">FHU28_001305</name>
</gene>
<dbReference type="GeneID" id="300291893"/>